<keyword evidence="1" id="KW-1133">Transmembrane helix</keyword>
<keyword evidence="4" id="KW-1185">Reference proteome</keyword>
<proteinExistence type="predicted"/>
<dbReference type="EMBL" id="JAULSU010000003">
    <property type="protein sequence ID" value="KAK0623151.1"/>
    <property type="molecule type" value="Genomic_DNA"/>
</dbReference>
<keyword evidence="2" id="KW-0732">Signal</keyword>
<accession>A0AA40C2P0</accession>
<sequence length="191" mass="21489">MRLTLFGLVFLVPEYRVRGDGSRLAKKLDSERYIERRKELCSSDTHTHTNFGGSGEVVIFGEREIKKMERANGATSVSILDCSAGRHVKGFATSPSNHVLDIRSASVLLYSFQRTILTLSGFDQRFFFGCFFLGLWSFSSSRLSFLGLVPFFFFIWFKVEPIPACVTLLFLVGGKDMEWTLQTIASTSVLA</sequence>
<name>A0AA40C2P0_9PEZI</name>
<evidence type="ECO:0000256" key="2">
    <source>
        <dbReference type="SAM" id="SignalP"/>
    </source>
</evidence>
<dbReference type="AlphaFoldDB" id="A0AA40C2P0"/>
<keyword evidence="1" id="KW-0812">Transmembrane</keyword>
<evidence type="ECO:0000313" key="3">
    <source>
        <dbReference type="EMBL" id="KAK0623151.1"/>
    </source>
</evidence>
<evidence type="ECO:0000256" key="1">
    <source>
        <dbReference type="SAM" id="Phobius"/>
    </source>
</evidence>
<feature type="chain" id="PRO_5041443406" evidence="2">
    <location>
        <begin position="20"/>
        <end position="191"/>
    </location>
</feature>
<evidence type="ECO:0000313" key="4">
    <source>
        <dbReference type="Proteomes" id="UP001175000"/>
    </source>
</evidence>
<feature type="transmembrane region" description="Helical" evidence="1">
    <location>
        <begin position="145"/>
        <end position="172"/>
    </location>
</feature>
<gene>
    <name evidence="3" type="ORF">B0T14DRAFT_166114</name>
</gene>
<dbReference type="Proteomes" id="UP001175000">
    <property type="component" value="Unassembled WGS sequence"/>
</dbReference>
<feature type="signal peptide" evidence="2">
    <location>
        <begin position="1"/>
        <end position="19"/>
    </location>
</feature>
<keyword evidence="1" id="KW-0472">Membrane</keyword>
<comment type="caution">
    <text evidence="3">The sequence shown here is derived from an EMBL/GenBank/DDBJ whole genome shotgun (WGS) entry which is preliminary data.</text>
</comment>
<protein>
    <submittedName>
        <fullName evidence="3">Uncharacterized protein</fullName>
    </submittedName>
</protein>
<organism evidence="3 4">
    <name type="scientific">Immersiella caudata</name>
    <dbReference type="NCBI Taxonomy" id="314043"/>
    <lineage>
        <taxon>Eukaryota</taxon>
        <taxon>Fungi</taxon>
        <taxon>Dikarya</taxon>
        <taxon>Ascomycota</taxon>
        <taxon>Pezizomycotina</taxon>
        <taxon>Sordariomycetes</taxon>
        <taxon>Sordariomycetidae</taxon>
        <taxon>Sordariales</taxon>
        <taxon>Lasiosphaeriaceae</taxon>
        <taxon>Immersiella</taxon>
    </lineage>
</organism>
<reference evidence="3" key="1">
    <citation type="submission" date="2023-06" db="EMBL/GenBank/DDBJ databases">
        <title>Genome-scale phylogeny and comparative genomics of the fungal order Sordariales.</title>
        <authorList>
            <consortium name="Lawrence Berkeley National Laboratory"/>
            <person name="Hensen N."/>
            <person name="Bonometti L."/>
            <person name="Westerberg I."/>
            <person name="Brannstrom I.O."/>
            <person name="Guillou S."/>
            <person name="Cros-Aarteil S."/>
            <person name="Calhoun S."/>
            <person name="Haridas S."/>
            <person name="Kuo A."/>
            <person name="Mondo S."/>
            <person name="Pangilinan J."/>
            <person name="Riley R."/>
            <person name="Labutti K."/>
            <person name="Andreopoulos B."/>
            <person name="Lipzen A."/>
            <person name="Chen C."/>
            <person name="Yanf M."/>
            <person name="Daum C."/>
            <person name="Ng V."/>
            <person name="Clum A."/>
            <person name="Steindorff A."/>
            <person name="Ohm R."/>
            <person name="Martin F."/>
            <person name="Silar P."/>
            <person name="Natvig D."/>
            <person name="Lalanne C."/>
            <person name="Gautier V."/>
            <person name="Ament-Velasquez S.L."/>
            <person name="Kruys A."/>
            <person name="Hutchinson M.I."/>
            <person name="Powell A.J."/>
            <person name="Barry K."/>
            <person name="Miller A.N."/>
            <person name="Grigoriev I.V."/>
            <person name="Debuchy R."/>
            <person name="Gladieux P."/>
            <person name="Thoren M.H."/>
            <person name="Johannesson H."/>
        </authorList>
    </citation>
    <scope>NUCLEOTIDE SEQUENCE</scope>
    <source>
        <strain evidence="3">CBS 606.72</strain>
    </source>
</reference>